<accession>A0A543BIJ8</accession>
<evidence type="ECO:0000256" key="10">
    <source>
        <dbReference type="SAM" id="Phobius"/>
    </source>
</evidence>
<feature type="domain" description="Cation/H+ exchanger transmembrane" evidence="11">
    <location>
        <begin position="19"/>
        <end position="437"/>
    </location>
</feature>
<dbReference type="GO" id="GO:0051453">
    <property type="term" value="P:regulation of intracellular pH"/>
    <property type="evidence" value="ECO:0007669"/>
    <property type="project" value="TreeGrafter"/>
</dbReference>
<feature type="transmembrane region" description="Helical" evidence="10">
    <location>
        <begin position="157"/>
        <end position="174"/>
    </location>
</feature>
<feature type="transmembrane region" description="Helical" evidence="10">
    <location>
        <begin position="261"/>
        <end position="280"/>
    </location>
</feature>
<dbReference type="GO" id="GO:0015386">
    <property type="term" value="F:potassium:proton antiporter activity"/>
    <property type="evidence" value="ECO:0007669"/>
    <property type="project" value="TreeGrafter"/>
</dbReference>
<evidence type="ECO:0000313" key="12">
    <source>
        <dbReference type="EMBL" id="TQL84634.1"/>
    </source>
</evidence>
<evidence type="ECO:0000256" key="6">
    <source>
        <dbReference type="ARBA" id="ARBA00023053"/>
    </source>
</evidence>
<feature type="transmembrane region" description="Helical" evidence="10">
    <location>
        <begin position="382"/>
        <end position="401"/>
    </location>
</feature>
<gene>
    <name evidence="12" type="ORF">FB560_0221</name>
</gene>
<feature type="transmembrane region" description="Helical" evidence="10">
    <location>
        <begin position="209"/>
        <end position="226"/>
    </location>
</feature>
<proteinExistence type="predicted"/>
<dbReference type="Proteomes" id="UP000317209">
    <property type="component" value="Unassembled WGS sequence"/>
</dbReference>
<keyword evidence="7" id="KW-0406">Ion transport</keyword>
<dbReference type="EMBL" id="VFOX01000001">
    <property type="protein sequence ID" value="TQL84634.1"/>
    <property type="molecule type" value="Genomic_DNA"/>
</dbReference>
<protein>
    <submittedName>
        <fullName evidence="12">Sodium/proton antiporter (CPA1 family)</fullName>
    </submittedName>
</protein>
<sequence>MEAGIFYVLVGAVAVAAFARWRGWPAPLLVTVVALASSFLWFVPDLDIDGHVLLSLVLPPLLYSAALDVSFVGFKRSLPQIRRLGIWLVLITALAVGFVAWWIMPSLTLPGALLLGAIVAPPDAVSAAAIGRKLGLPRRIMTVLSGESLINDATSLTLYRVFAAILAGQTISVWGGVGQFLMAVVIGVVIGLVFGIVLHQLRMRISDPVVIGTFGLLAPFGAYAIAEHLLGSGVLAVVAMGLYVGFNSPRTDYTTRQQEKPLWLSADLLLESFVFAYIGLQFPRVLRDLGSESVEQILMLSGAVLLVVLVVRPLYIYPTSAWANFQDRKRLERWDRGVESGEFEKRHRKSRRWDKYTADELRTHIVREQMAGLQLTGKDSAVISWAGMRGVVTLAIALAAADLATLDAEASHAIVVVAFIVTVGTLLLQGLTLPLLIRRLGIEGDVDHEDDERALAAVREKSREAGKAYLAEKRVEWEEKYGAVDLSVFDAFTKRMSRVEKDTDAAQEVEDTVPRPSYEDLVALSRGWLQVRREILLQERDAGELDEELMRELIAAMDAEELALDTRGATRQPGRA</sequence>
<evidence type="ECO:0000313" key="13">
    <source>
        <dbReference type="Proteomes" id="UP000317209"/>
    </source>
</evidence>
<dbReference type="InterPro" id="IPR006153">
    <property type="entry name" value="Cation/H_exchanger_TM"/>
</dbReference>
<evidence type="ECO:0000259" key="11">
    <source>
        <dbReference type="Pfam" id="PF00999"/>
    </source>
</evidence>
<keyword evidence="3" id="KW-1003">Cell membrane</keyword>
<evidence type="ECO:0000256" key="8">
    <source>
        <dbReference type="ARBA" id="ARBA00023136"/>
    </source>
</evidence>
<keyword evidence="5 10" id="KW-1133">Transmembrane helix</keyword>
<feature type="transmembrane region" description="Helical" evidence="10">
    <location>
        <begin position="50"/>
        <end position="72"/>
    </location>
</feature>
<comment type="subcellular location">
    <subcellularLocation>
        <location evidence="1">Cell membrane</location>
        <topology evidence="1">Multi-pass membrane protein</topology>
    </subcellularLocation>
</comment>
<keyword evidence="9" id="KW-0739">Sodium transport</keyword>
<evidence type="ECO:0000256" key="9">
    <source>
        <dbReference type="ARBA" id="ARBA00023201"/>
    </source>
</evidence>
<dbReference type="PANTHER" id="PTHR10110:SF86">
    <property type="entry name" value="SODIUM_HYDROGEN EXCHANGER 7"/>
    <property type="match status" value="1"/>
</dbReference>
<evidence type="ECO:0000256" key="1">
    <source>
        <dbReference type="ARBA" id="ARBA00004651"/>
    </source>
</evidence>
<feature type="transmembrane region" description="Helical" evidence="10">
    <location>
        <begin position="180"/>
        <end position="197"/>
    </location>
</feature>
<feature type="transmembrane region" description="Helical" evidence="10">
    <location>
        <begin position="84"/>
        <end position="103"/>
    </location>
</feature>
<evidence type="ECO:0000256" key="5">
    <source>
        <dbReference type="ARBA" id="ARBA00022989"/>
    </source>
</evidence>
<organism evidence="12 13">
    <name type="scientific">Microbacterium saperdae</name>
    <dbReference type="NCBI Taxonomy" id="69368"/>
    <lineage>
        <taxon>Bacteria</taxon>
        <taxon>Bacillati</taxon>
        <taxon>Actinomycetota</taxon>
        <taxon>Actinomycetes</taxon>
        <taxon>Micrococcales</taxon>
        <taxon>Microbacteriaceae</taxon>
        <taxon>Microbacterium</taxon>
    </lineage>
</organism>
<feature type="transmembrane region" description="Helical" evidence="10">
    <location>
        <begin position="413"/>
        <end position="437"/>
    </location>
</feature>
<keyword evidence="4 10" id="KW-0812">Transmembrane</keyword>
<evidence type="ECO:0000256" key="2">
    <source>
        <dbReference type="ARBA" id="ARBA00022448"/>
    </source>
</evidence>
<name>A0A543BIJ8_9MICO</name>
<dbReference type="Pfam" id="PF00999">
    <property type="entry name" value="Na_H_Exchanger"/>
    <property type="match status" value="1"/>
</dbReference>
<evidence type="ECO:0000256" key="3">
    <source>
        <dbReference type="ARBA" id="ARBA00022475"/>
    </source>
</evidence>
<dbReference type="GO" id="GO:0098719">
    <property type="term" value="P:sodium ion import across plasma membrane"/>
    <property type="evidence" value="ECO:0007669"/>
    <property type="project" value="TreeGrafter"/>
</dbReference>
<dbReference type="PANTHER" id="PTHR10110">
    <property type="entry name" value="SODIUM/HYDROGEN EXCHANGER"/>
    <property type="match status" value="1"/>
</dbReference>
<feature type="transmembrane region" description="Helical" evidence="10">
    <location>
        <begin position="109"/>
        <end position="131"/>
    </location>
</feature>
<comment type="caution">
    <text evidence="12">The sequence shown here is derived from an EMBL/GenBank/DDBJ whole genome shotgun (WGS) entry which is preliminary data.</text>
</comment>
<evidence type="ECO:0000256" key="4">
    <source>
        <dbReference type="ARBA" id="ARBA00022692"/>
    </source>
</evidence>
<keyword evidence="13" id="KW-1185">Reference proteome</keyword>
<keyword evidence="8 10" id="KW-0472">Membrane</keyword>
<feature type="transmembrane region" description="Helical" evidence="10">
    <location>
        <begin position="28"/>
        <end position="44"/>
    </location>
</feature>
<keyword evidence="2" id="KW-0813">Transport</keyword>
<dbReference type="Gene3D" id="6.10.140.1330">
    <property type="match status" value="1"/>
</dbReference>
<feature type="transmembrane region" description="Helical" evidence="10">
    <location>
        <begin position="232"/>
        <end position="249"/>
    </location>
</feature>
<feature type="transmembrane region" description="Helical" evidence="10">
    <location>
        <begin position="6"/>
        <end position="21"/>
    </location>
</feature>
<dbReference type="AlphaFoldDB" id="A0A543BIJ8"/>
<reference evidence="12 13" key="1">
    <citation type="submission" date="2019-06" db="EMBL/GenBank/DDBJ databases">
        <title>Sequencing the genomes of 1000 actinobacteria strains.</title>
        <authorList>
            <person name="Klenk H.-P."/>
        </authorList>
    </citation>
    <scope>NUCLEOTIDE SEQUENCE [LARGE SCALE GENOMIC DNA]</scope>
    <source>
        <strain evidence="12 13">DSM 20169</strain>
    </source>
</reference>
<dbReference type="RefSeq" id="WP_141870678.1">
    <property type="nucleotide sequence ID" value="NZ_VFOX01000001.1"/>
</dbReference>
<keyword evidence="6" id="KW-0915">Sodium</keyword>
<dbReference type="InterPro" id="IPR018422">
    <property type="entry name" value="Cation/H_exchanger_CPA1"/>
</dbReference>
<dbReference type="GO" id="GO:0015385">
    <property type="term" value="F:sodium:proton antiporter activity"/>
    <property type="evidence" value="ECO:0007669"/>
    <property type="project" value="InterPro"/>
</dbReference>
<evidence type="ECO:0000256" key="7">
    <source>
        <dbReference type="ARBA" id="ARBA00023065"/>
    </source>
</evidence>
<dbReference type="OrthoDB" id="57886at2"/>
<dbReference type="GO" id="GO:0005886">
    <property type="term" value="C:plasma membrane"/>
    <property type="evidence" value="ECO:0007669"/>
    <property type="project" value="UniProtKB-SubCell"/>
</dbReference>
<feature type="transmembrane region" description="Helical" evidence="10">
    <location>
        <begin position="300"/>
        <end position="323"/>
    </location>
</feature>